<keyword evidence="2" id="KW-0804">Transcription</keyword>
<evidence type="ECO:0000256" key="3">
    <source>
        <dbReference type="PROSITE-ProRule" id="PRU01191"/>
    </source>
</evidence>
<dbReference type="Proteomes" id="UP001190926">
    <property type="component" value="Unassembled WGS sequence"/>
</dbReference>
<comment type="similarity">
    <text evidence="3">Belongs to the GRAS family.</text>
</comment>
<accession>A0AAD4P9M5</accession>
<dbReference type="AlphaFoldDB" id="A0AAD4P9M5"/>
<feature type="region of interest" description="SAW" evidence="3">
    <location>
        <begin position="472"/>
        <end position="548"/>
    </location>
</feature>
<comment type="caution">
    <text evidence="3">Lacks conserved residue(s) required for the propagation of feature annotation.</text>
</comment>
<keyword evidence="5" id="KW-1185">Reference proteome</keyword>
<dbReference type="EMBL" id="SDAM02000081">
    <property type="protein sequence ID" value="KAH6831863.1"/>
    <property type="molecule type" value="Genomic_DNA"/>
</dbReference>
<sequence length="550" mass="61232">MSLDEISDFARVYSSSAASKSSQQVGSKDSLENLHSHGVEGHVELAGAMPQHFNEFNYSDDLYLDVVSPPFQSCQDEIMKIVGIQTKNAELMEPKESKKSHAFASESFEALRKYRSSRLKMDDKSSSTTHASAPSLSTEATIRFGAEKFIQSMSCSSNGLNLSSQSLLEDSKEVRLIQNLLSSAHKVAQKQHEQAFEFLKECGKMSSCAGTPIQRLVFYFSEALFLKIATETGRTQPKDSEKKPVDHLESATLLNMDLMIAFHKKHPLAQMTKLVGVQAVLDHLQEARKVHVIDLDIKSGVQWTILMQDLVARSENSRIQRLKITAVGTKSKSLLENTGKHLESFAKSLNLEFSFRVVLVEDISDLHSNLFDLDHDESVAVYVSYALTNMIGNVDGLNHLMRVMQNMNPCVMVVAELEANCNSPSFIGRFVESLFLFGAFFDSMADCFEGDETSRKNAESSWFRPSITNILAAEGEERKIRHVSINVWRAFFARLGLVEIELSSSSLDQARLGMQSLTCGTSCTVYRDGKCLTLGWKGTPLCSLSAWKLP</sequence>
<proteinExistence type="inferred from homology"/>
<comment type="caution">
    <text evidence="4">The sequence shown here is derived from an EMBL/GenBank/DDBJ whole genome shotgun (WGS) entry which is preliminary data.</text>
</comment>
<dbReference type="InterPro" id="IPR005202">
    <property type="entry name" value="TF_GRAS"/>
</dbReference>
<keyword evidence="1" id="KW-0805">Transcription regulation</keyword>
<dbReference type="PROSITE" id="PS50985">
    <property type="entry name" value="GRAS"/>
    <property type="match status" value="1"/>
</dbReference>
<evidence type="ECO:0000256" key="2">
    <source>
        <dbReference type="ARBA" id="ARBA00023163"/>
    </source>
</evidence>
<feature type="region of interest" description="Leucine repeat II (LRII)" evidence="3">
    <location>
        <begin position="337"/>
        <end position="369"/>
    </location>
</feature>
<evidence type="ECO:0000313" key="4">
    <source>
        <dbReference type="EMBL" id="KAH6831863.1"/>
    </source>
</evidence>
<evidence type="ECO:0000313" key="5">
    <source>
        <dbReference type="Proteomes" id="UP001190926"/>
    </source>
</evidence>
<name>A0AAD4P9M5_PERFH</name>
<evidence type="ECO:0000256" key="1">
    <source>
        <dbReference type="ARBA" id="ARBA00023015"/>
    </source>
</evidence>
<gene>
    <name evidence="4" type="ORF">C2S53_008356</name>
</gene>
<organism evidence="4 5">
    <name type="scientific">Perilla frutescens var. hirtella</name>
    <name type="common">Perilla citriodora</name>
    <name type="synonym">Perilla setoyensis</name>
    <dbReference type="NCBI Taxonomy" id="608512"/>
    <lineage>
        <taxon>Eukaryota</taxon>
        <taxon>Viridiplantae</taxon>
        <taxon>Streptophyta</taxon>
        <taxon>Embryophyta</taxon>
        <taxon>Tracheophyta</taxon>
        <taxon>Spermatophyta</taxon>
        <taxon>Magnoliopsida</taxon>
        <taxon>eudicotyledons</taxon>
        <taxon>Gunneridae</taxon>
        <taxon>Pentapetalae</taxon>
        <taxon>asterids</taxon>
        <taxon>lamiids</taxon>
        <taxon>Lamiales</taxon>
        <taxon>Lamiaceae</taxon>
        <taxon>Nepetoideae</taxon>
        <taxon>Elsholtzieae</taxon>
        <taxon>Perilla</taxon>
    </lineage>
</organism>
<dbReference type="Pfam" id="PF03514">
    <property type="entry name" value="GRAS"/>
    <property type="match status" value="1"/>
</dbReference>
<protein>
    <submittedName>
        <fullName evidence="4">Uncharacterized protein</fullName>
    </submittedName>
</protein>
<reference evidence="4 5" key="1">
    <citation type="journal article" date="2021" name="Nat. Commun.">
        <title>Incipient diploidization of the medicinal plant Perilla within 10,000 years.</title>
        <authorList>
            <person name="Zhang Y."/>
            <person name="Shen Q."/>
            <person name="Leng L."/>
            <person name="Zhang D."/>
            <person name="Chen S."/>
            <person name="Shi Y."/>
            <person name="Ning Z."/>
            <person name="Chen S."/>
        </authorList>
    </citation>
    <scope>NUCLEOTIDE SEQUENCE [LARGE SCALE GENOMIC DNA]</scope>
    <source>
        <strain evidence="5">cv. PC099</strain>
    </source>
</reference>
<feature type="short sequence motif" description="VHIID" evidence="3">
    <location>
        <begin position="290"/>
        <end position="294"/>
    </location>
</feature>
<dbReference type="PANTHER" id="PTHR31636">
    <property type="entry name" value="OSJNBA0084A10.13 PROTEIN-RELATED"/>
    <property type="match status" value="1"/>
</dbReference>